<reference evidence="1 2" key="1">
    <citation type="submission" date="2023-05" db="EMBL/GenBank/DDBJ databases">
        <title>Complete Genome Resource of Xanthomonas oryzae pv. leersiae Strain YNJC Isolated From Plateau Japonica Rice in Southwest China.</title>
        <authorList>
            <person name="Aa X."/>
            <person name="Mei L."/>
            <person name="Liu P."/>
            <person name="Yang Y."/>
            <person name="Tang C."/>
            <person name="Zhang F."/>
            <person name="Dong C."/>
            <person name="Wang B."/>
            <person name="Chen X."/>
            <person name="Dai L."/>
        </authorList>
    </citation>
    <scope>NUCLEOTIDE SEQUENCE [LARGE SCALE GENOMIC DNA]</scope>
    <source>
        <strain evidence="1 2">YNJC</strain>
    </source>
</reference>
<dbReference type="Proteomes" id="UP001228059">
    <property type="component" value="Chromosome"/>
</dbReference>
<proteinExistence type="predicted"/>
<accession>A0AAJ6KL87</accession>
<protein>
    <submittedName>
        <fullName evidence="1">Uncharacterized protein</fullName>
    </submittedName>
</protein>
<dbReference type="EMBL" id="CP127225">
    <property type="protein sequence ID" value="WIX06163.1"/>
    <property type="molecule type" value="Genomic_DNA"/>
</dbReference>
<name>A0AAJ6KL87_9XANT</name>
<gene>
    <name evidence="1" type="ORF">QN060_18980</name>
</gene>
<sequence>MRAVLESRAQPGARSVIKIELALASRPALKARTTRLPPFLRERKKGDAVADKGQVAIAARPDASINTSIDQYQRRQSLAGTSDKAV</sequence>
<organism evidence="1 2">
    <name type="scientific">Xanthomonas oryzae pv. leersiae</name>
    <dbReference type="NCBI Taxonomy" id="3112258"/>
    <lineage>
        <taxon>Bacteria</taxon>
        <taxon>Pseudomonadati</taxon>
        <taxon>Pseudomonadota</taxon>
        <taxon>Gammaproteobacteria</taxon>
        <taxon>Lysobacterales</taxon>
        <taxon>Lysobacteraceae</taxon>
        <taxon>Xanthomonas</taxon>
    </lineage>
</organism>
<evidence type="ECO:0000313" key="2">
    <source>
        <dbReference type="Proteomes" id="UP001228059"/>
    </source>
</evidence>
<dbReference type="AlphaFoldDB" id="A0AAJ6KL87"/>
<dbReference type="RefSeq" id="WP_053503916.1">
    <property type="nucleotide sequence ID" value="NZ_CP127225.1"/>
</dbReference>
<evidence type="ECO:0000313" key="1">
    <source>
        <dbReference type="EMBL" id="WIX06163.1"/>
    </source>
</evidence>